<evidence type="ECO:0000256" key="1">
    <source>
        <dbReference type="SAM" id="MobiDB-lite"/>
    </source>
</evidence>
<feature type="region of interest" description="Disordered" evidence="1">
    <location>
        <begin position="287"/>
        <end position="340"/>
    </location>
</feature>
<gene>
    <name evidence="2" type="ORF">RMAR1173_LOCUS17874</name>
</gene>
<feature type="compositionally biased region" description="Basic residues" evidence="1">
    <location>
        <begin position="542"/>
        <end position="552"/>
    </location>
</feature>
<protein>
    <submittedName>
        <fullName evidence="2">Uncharacterized protein</fullName>
    </submittedName>
</protein>
<accession>A0A7S2WTH5</accession>
<organism evidence="2">
    <name type="scientific">Rhizochromulina marina</name>
    <dbReference type="NCBI Taxonomy" id="1034831"/>
    <lineage>
        <taxon>Eukaryota</taxon>
        <taxon>Sar</taxon>
        <taxon>Stramenopiles</taxon>
        <taxon>Ochrophyta</taxon>
        <taxon>Dictyochophyceae</taxon>
        <taxon>Rhizochromulinales</taxon>
        <taxon>Rhizochromulina</taxon>
    </lineage>
</organism>
<sequence length="587" mass="64290">MAPLWVWFSHPPASPHPPLVTWAHPTPDVALSESETHFTCTKCKSGLREVTRVPVPNIDSVPEHLRAGWPRTRLRAVCVSSECSGAHKLQCVRCFRFKTSSRGKCGLCATCSTTIPSSQGSSGGKRQTSAAPRRIATSSSGQRRIKHRPACGKAPRLISPPPAIQGTDLRGPFVDEDRPLPHDVVPKVCCSCTEPLSGVESRPLPLRSKLPATWKWSSTRLVGYCTSKKCTKPASDPGSARPVLKALCIWCCRFKTSTQGRFGLCSTCSDDLSKHYPELCARTGPKRSVAAMAGEDASPLPRAKRERPAVQQEPEQAKESTCEAPTPQVSHQPEEQDKPIVLPTPGLAPEWTTHHPSSIMSLSPALPLSLGLNPVLALPAGSWYQLAQVQGSHFLPPMHMVMSSLGRKQLPSPPKGKGREQAAVRVPLTAGPFDLPYGPCDQAKEEFEDYRCYCCDKQLQEVIEVPTPKMAHPKHWSWPARRLQGACTSERCTASTSDGTGKAIRVRCIWCRSFKNASHGRGGLCKACSAHMLEMYPELRQSQRRPSGKPPKRQTNLPPYEETKEEASHTVAILAALPGQWMGPWVH</sequence>
<evidence type="ECO:0000313" key="2">
    <source>
        <dbReference type="EMBL" id="CAD9706883.1"/>
    </source>
</evidence>
<reference evidence="2" key="1">
    <citation type="submission" date="2021-01" db="EMBL/GenBank/DDBJ databases">
        <authorList>
            <person name="Corre E."/>
            <person name="Pelletier E."/>
            <person name="Niang G."/>
            <person name="Scheremetjew M."/>
            <person name="Finn R."/>
            <person name="Kale V."/>
            <person name="Holt S."/>
            <person name="Cochrane G."/>
            <person name="Meng A."/>
            <person name="Brown T."/>
            <person name="Cohen L."/>
        </authorList>
    </citation>
    <scope>NUCLEOTIDE SEQUENCE</scope>
    <source>
        <strain evidence="2">CCMP1243</strain>
    </source>
</reference>
<name>A0A7S2WTH5_9STRA</name>
<feature type="compositionally biased region" description="Polar residues" evidence="1">
    <location>
        <begin position="116"/>
        <end position="142"/>
    </location>
</feature>
<feature type="region of interest" description="Disordered" evidence="1">
    <location>
        <begin position="116"/>
        <end position="146"/>
    </location>
</feature>
<dbReference type="EMBL" id="HBHJ01027021">
    <property type="protein sequence ID" value="CAD9706883.1"/>
    <property type="molecule type" value="Transcribed_RNA"/>
</dbReference>
<feature type="region of interest" description="Disordered" evidence="1">
    <location>
        <begin position="540"/>
        <end position="565"/>
    </location>
</feature>
<proteinExistence type="predicted"/>
<dbReference type="AlphaFoldDB" id="A0A7S2WTH5"/>